<dbReference type="AlphaFoldDB" id="A0A1S8RVS4"/>
<keyword evidence="2" id="KW-0436">Ligase</keyword>
<dbReference type="InterPro" id="IPR010071">
    <property type="entry name" value="AA_adenyl_dom"/>
</dbReference>
<comment type="caution">
    <text evidence="2">The sequence shown here is derived from an EMBL/GenBank/DDBJ whole genome shotgun (WGS) entry which is preliminary data.</text>
</comment>
<dbReference type="InterPro" id="IPR045851">
    <property type="entry name" value="AMP-bd_C_sf"/>
</dbReference>
<evidence type="ECO:0000313" key="3">
    <source>
        <dbReference type="Proteomes" id="UP000190973"/>
    </source>
</evidence>
<dbReference type="PROSITE" id="PS00455">
    <property type="entry name" value="AMP_BINDING"/>
    <property type="match status" value="1"/>
</dbReference>
<dbReference type="GO" id="GO:0043041">
    <property type="term" value="P:amino acid activation for nonribosomal peptide biosynthetic process"/>
    <property type="evidence" value="ECO:0007669"/>
    <property type="project" value="TreeGrafter"/>
</dbReference>
<organism evidence="2 3">
    <name type="scientific">Clostridium beijerinckii</name>
    <name type="common">Clostridium MP</name>
    <dbReference type="NCBI Taxonomy" id="1520"/>
    <lineage>
        <taxon>Bacteria</taxon>
        <taxon>Bacillati</taxon>
        <taxon>Bacillota</taxon>
        <taxon>Clostridia</taxon>
        <taxon>Eubacteriales</taxon>
        <taxon>Clostridiaceae</taxon>
        <taxon>Clostridium</taxon>
    </lineage>
</organism>
<dbReference type="CDD" id="cd05930">
    <property type="entry name" value="A_NRPS"/>
    <property type="match status" value="1"/>
</dbReference>
<dbReference type="InterPro" id="IPR000873">
    <property type="entry name" value="AMP-dep_synth/lig_dom"/>
</dbReference>
<dbReference type="EC" id="6.1.1.13" evidence="2"/>
<reference evidence="2 3" key="1">
    <citation type="submission" date="2016-05" db="EMBL/GenBank/DDBJ databases">
        <title>Microbial solvent formation.</title>
        <authorList>
            <person name="Poehlein A."/>
            <person name="Montoya Solano J.D."/>
            <person name="Flitsch S."/>
            <person name="Krabben P."/>
            <person name="Duerre P."/>
            <person name="Daniel R."/>
        </authorList>
    </citation>
    <scope>NUCLEOTIDE SEQUENCE [LARGE SCALE GENOMIC DNA]</scope>
    <source>
        <strain evidence="2 3">DSM 53</strain>
    </source>
</reference>
<proteinExistence type="predicted"/>
<dbReference type="PANTHER" id="PTHR45527">
    <property type="entry name" value="NONRIBOSOMAL PEPTIDE SYNTHETASE"/>
    <property type="match status" value="1"/>
</dbReference>
<dbReference type="GO" id="GO:0016874">
    <property type="term" value="F:ligase activity"/>
    <property type="evidence" value="ECO:0007669"/>
    <property type="project" value="UniProtKB-KW"/>
</dbReference>
<dbReference type="Gene3D" id="3.30.300.30">
    <property type="match status" value="1"/>
</dbReference>
<dbReference type="SUPFAM" id="SSF56801">
    <property type="entry name" value="Acetyl-CoA synthetase-like"/>
    <property type="match status" value="1"/>
</dbReference>
<dbReference type="Pfam" id="PF00501">
    <property type="entry name" value="AMP-binding"/>
    <property type="match status" value="1"/>
</dbReference>
<dbReference type="PANTHER" id="PTHR45527:SF1">
    <property type="entry name" value="FATTY ACID SYNTHASE"/>
    <property type="match status" value="1"/>
</dbReference>
<accession>A0A1S8RVS4</accession>
<dbReference type="Gene3D" id="3.40.50.12780">
    <property type="entry name" value="N-terminal domain of ligase-like"/>
    <property type="match status" value="1"/>
</dbReference>
<sequence>MEKSILSYLESSERKFPNKVAFSDGKYELTYHELVEAAKSIGSFLIENIGMRKAVVVYMEKGSRNISAFMGAAYAGCFYVPLDAQMPVERINIILDTLKPSAMIYDDKTEKYLSLIETDCIKVLYDEIHMLPQNEEKLENARRQMIDTDPLYILFTSGSTGIPKGVIVCHRSVIDYADWVAKTFELNENTTFGNQTPFYFSMSVLDIFTTIRSGATLYIIPKMLFSFPVKLLEFLKEKEINTIYWVPSALSIVANLGALDVIELPHLKKILFAGETMPTKQLNIWRRHVPDAVYANLFGPTEITDIGIYYIVDREFNDDEPIPIGVTCDNVDALVVDEGGQLVEECGKVGELLIRGSFLACGYYNNPEKTREAFIQNPLNKSYPETVYCTGDLVYWNENRELVYVSRKDFQIKHMGNRIELGEIENAMSALEGVDMCCCLYNKESDQIVAVYSGSLETKKLSQNLKKKLPRYMLPNVCYNRSTMPLNMNGKIDRKKLIEEYIK</sequence>
<dbReference type="Proteomes" id="UP000190973">
    <property type="component" value="Unassembled WGS sequence"/>
</dbReference>
<dbReference type="GO" id="GO:0044550">
    <property type="term" value="P:secondary metabolite biosynthetic process"/>
    <property type="evidence" value="ECO:0007669"/>
    <property type="project" value="TreeGrafter"/>
</dbReference>
<feature type="domain" description="AMP-dependent synthetase/ligase" evidence="1">
    <location>
        <begin position="10"/>
        <end position="364"/>
    </location>
</feature>
<dbReference type="InterPro" id="IPR042099">
    <property type="entry name" value="ANL_N_sf"/>
</dbReference>
<dbReference type="NCBIfam" id="TIGR01733">
    <property type="entry name" value="AA-adenyl-dom"/>
    <property type="match status" value="1"/>
</dbReference>
<evidence type="ECO:0000259" key="1">
    <source>
        <dbReference type="Pfam" id="PF00501"/>
    </source>
</evidence>
<dbReference type="EMBL" id="LZZI01000114">
    <property type="protein sequence ID" value="OOM57274.1"/>
    <property type="molecule type" value="Genomic_DNA"/>
</dbReference>
<dbReference type="RefSeq" id="WP_077840457.1">
    <property type="nucleotide sequence ID" value="NZ_JABTAE010000001.1"/>
</dbReference>
<protein>
    <submittedName>
        <fullName evidence="2">D-alanine--poly(Phosphoribitol) ligase subunit 1</fullName>
        <ecNumber evidence="2">6.1.1.13</ecNumber>
    </submittedName>
</protein>
<dbReference type="GO" id="GO:0031177">
    <property type="term" value="F:phosphopantetheine binding"/>
    <property type="evidence" value="ECO:0007669"/>
    <property type="project" value="TreeGrafter"/>
</dbReference>
<evidence type="ECO:0000313" key="2">
    <source>
        <dbReference type="EMBL" id="OOM57274.1"/>
    </source>
</evidence>
<dbReference type="InterPro" id="IPR020845">
    <property type="entry name" value="AMP-binding_CS"/>
</dbReference>
<gene>
    <name evidence="2" type="primary">dltA_1</name>
    <name evidence="2" type="ORF">CLBCK_42070</name>
</gene>
<dbReference type="GO" id="GO:0005737">
    <property type="term" value="C:cytoplasm"/>
    <property type="evidence" value="ECO:0007669"/>
    <property type="project" value="TreeGrafter"/>
</dbReference>
<name>A0A1S8RVS4_CLOBE</name>